<organism evidence="9 10">
    <name type="scientific">Desulfonatronospira thiodismutans ASO3-1</name>
    <dbReference type="NCBI Taxonomy" id="555779"/>
    <lineage>
        <taxon>Bacteria</taxon>
        <taxon>Pseudomonadati</taxon>
        <taxon>Thermodesulfobacteriota</taxon>
        <taxon>Desulfovibrionia</taxon>
        <taxon>Desulfovibrionales</taxon>
        <taxon>Desulfonatronovibrionaceae</taxon>
        <taxon>Desulfonatronospira</taxon>
    </lineage>
</organism>
<accession>D6SLR8</accession>
<feature type="transmembrane region" description="Helical" evidence="8">
    <location>
        <begin position="161"/>
        <end position="182"/>
    </location>
</feature>
<dbReference type="GO" id="GO:0005385">
    <property type="term" value="F:zinc ion transmembrane transporter activity"/>
    <property type="evidence" value="ECO:0007669"/>
    <property type="project" value="TreeGrafter"/>
</dbReference>
<evidence type="ECO:0000256" key="5">
    <source>
        <dbReference type="ARBA" id="ARBA00022833"/>
    </source>
</evidence>
<evidence type="ECO:0000256" key="4">
    <source>
        <dbReference type="ARBA" id="ARBA00022692"/>
    </source>
</evidence>
<dbReference type="EMBL" id="ACJN02000001">
    <property type="protein sequence ID" value="EFI35629.1"/>
    <property type="molecule type" value="Genomic_DNA"/>
</dbReference>
<comment type="similarity">
    <text evidence="2">Belongs to the ZIP transporter (TC 2.A.5) family.</text>
</comment>
<dbReference type="PANTHER" id="PTHR11040:SF211">
    <property type="entry name" value="ZINC TRANSPORTER ZIP11"/>
    <property type="match status" value="1"/>
</dbReference>
<keyword evidence="10" id="KW-1185">Reference proteome</keyword>
<feature type="transmembrane region" description="Helical" evidence="8">
    <location>
        <begin position="79"/>
        <end position="99"/>
    </location>
</feature>
<gene>
    <name evidence="9" type="ORF">Dthio_PD3058</name>
</gene>
<dbReference type="PANTHER" id="PTHR11040">
    <property type="entry name" value="ZINC/IRON TRANSPORTER"/>
    <property type="match status" value="1"/>
</dbReference>
<evidence type="ECO:0000256" key="8">
    <source>
        <dbReference type="SAM" id="Phobius"/>
    </source>
</evidence>
<keyword evidence="5" id="KW-0862">Zinc</keyword>
<keyword evidence="4 8" id="KW-0812">Transmembrane</keyword>
<dbReference type="Pfam" id="PF02535">
    <property type="entry name" value="Zip"/>
    <property type="match status" value="1"/>
</dbReference>
<dbReference type="Proteomes" id="UP000005496">
    <property type="component" value="Unassembled WGS sequence"/>
</dbReference>
<evidence type="ECO:0000313" key="9">
    <source>
        <dbReference type="EMBL" id="EFI35629.1"/>
    </source>
</evidence>
<dbReference type="AlphaFoldDB" id="D6SLR8"/>
<proteinExistence type="inferred from homology"/>
<evidence type="ECO:0000256" key="6">
    <source>
        <dbReference type="ARBA" id="ARBA00022989"/>
    </source>
</evidence>
<evidence type="ECO:0000256" key="7">
    <source>
        <dbReference type="ARBA" id="ARBA00023136"/>
    </source>
</evidence>
<feature type="transmembrane region" description="Helical" evidence="8">
    <location>
        <begin position="53"/>
        <end position="73"/>
    </location>
</feature>
<dbReference type="GO" id="GO:0005886">
    <property type="term" value="C:plasma membrane"/>
    <property type="evidence" value="ECO:0007669"/>
    <property type="project" value="UniProtKB-SubCell"/>
</dbReference>
<feature type="transmembrane region" description="Helical" evidence="8">
    <location>
        <begin position="222"/>
        <end position="239"/>
    </location>
</feature>
<keyword evidence="7 8" id="KW-0472">Membrane</keyword>
<reference evidence="9" key="1">
    <citation type="submission" date="2010-05" db="EMBL/GenBank/DDBJ databases">
        <title>The draft genome of Desulfonatronospira thiodismutans ASO3-1.</title>
        <authorList>
            <consortium name="US DOE Joint Genome Institute (JGI-PGF)"/>
            <person name="Lucas S."/>
            <person name="Copeland A."/>
            <person name="Lapidus A."/>
            <person name="Cheng J.-F."/>
            <person name="Bruce D."/>
            <person name="Goodwin L."/>
            <person name="Pitluck S."/>
            <person name="Chertkov O."/>
            <person name="Brettin T."/>
            <person name="Detter J.C."/>
            <person name="Han C."/>
            <person name="Land M.L."/>
            <person name="Hauser L."/>
            <person name="Kyrpides N."/>
            <person name="Mikhailova N."/>
            <person name="Muyzer G."/>
            <person name="Woyke T."/>
        </authorList>
    </citation>
    <scope>NUCLEOTIDE SEQUENCE [LARGE SCALE GENOMIC DNA]</scope>
    <source>
        <strain evidence="9">ASO3-1</strain>
    </source>
</reference>
<evidence type="ECO:0000256" key="3">
    <source>
        <dbReference type="ARBA" id="ARBA00022475"/>
    </source>
</evidence>
<sequence length="270" mass="28258">MIFLVYDRHQRSTLKLYSNNPLQALIYSILAGSSTALGALALMFMGPPGKRTMAALLGFAGGVMLAVSVFELMPEALELGSMTVLVTGFLLGCLIMYLLDRLMPHAHLSDSEHLEVENPERLGIRRSTMLRTGYLIFIGISMHNIPEGLAIGAGIESSPELGLIIAVAIGLHNIPEGLAVAGPLKAGGLSNLKVFLFTLGAGLMTVVGAALGLLVFGISEMFISGGLAFAAGAMIYIVSDELIPQSTSMHAHAANAGLIGGLLLGFVLLV</sequence>
<name>D6SLR8_9BACT</name>
<feature type="transmembrane region" description="Helical" evidence="8">
    <location>
        <begin position="194"/>
        <end position="216"/>
    </location>
</feature>
<dbReference type="InterPro" id="IPR003689">
    <property type="entry name" value="ZIP"/>
</dbReference>
<comment type="caution">
    <text evidence="9">The sequence shown here is derived from an EMBL/GenBank/DDBJ whole genome shotgun (WGS) entry which is preliminary data.</text>
</comment>
<evidence type="ECO:0000313" key="10">
    <source>
        <dbReference type="Proteomes" id="UP000005496"/>
    </source>
</evidence>
<feature type="transmembrane region" description="Helical" evidence="8">
    <location>
        <begin position="251"/>
        <end position="269"/>
    </location>
</feature>
<evidence type="ECO:0000256" key="1">
    <source>
        <dbReference type="ARBA" id="ARBA00004651"/>
    </source>
</evidence>
<feature type="transmembrane region" description="Helical" evidence="8">
    <location>
        <begin position="134"/>
        <end position="155"/>
    </location>
</feature>
<dbReference type="eggNOG" id="COG0428">
    <property type="taxonomic scope" value="Bacteria"/>
</dbReference>
<comment type="subcellular location">
    <subcellularLocation>
        <location evidence="1">Cell membrane</location>
        <topology evidence="1">Multi-pass membrane protein</topology>
    </subcellularLocation>
</comment>
<feature type="transmembrane region" description="Helical" evidence="8">
    <location>
        <begin position="24"/>
        <end position="46"/>
    </location>
</feature>
<keyword evidence="6 8" id="KW-1133">Transmembrane helix</keyword>
<evidence type="ECO:0000256" key="2">
    <source>
        <dbReference type="ARBA" id="ARBA00006939"/>
    </source>
</evidence>
<keyword evidence="3" id="KW-1003">Cell membrane</keyword>
<protein>
    <submittedName>
        <fullName evidence="9">Zinc/iron permease</fullName>
    </submittedName>
</protein>